<feature type="transmembrane region" description="Helical" evidence="1">
    <location>
        <begin position="29"/>
        <end position="52"/>
    </location>
</feature>
<sequence>MKNNSHTTRPNQHAHKRQATLNPSLKKRLLLSLSLLSILLFMLLGFAAYHIALEETDEILDKQMQETAHFLSETPIDRLDSTFKPNHRYNETDILIDIWPYQAQLND</sequence>
<organism evidence="2 3">
    <name type="scientific">Rhizobium hidalgonense</name>
    <dbReference type="NCBI Taxonomy" id="1538159"/>
    <lineage>
        <taxon>Bacteria</taxon>
        <taxon>Pseudomonadati</taxon>
        <taxon>Pseudomonadota</taxon>
        <taxon>Alphaproteobacteria</taxon>
        <taxon>Hyphomicrobiales</taxon>
        <taxon>Rhizobiaceae</taxon>
        <taxon>Rhizobium/Agrobacterium group</taxon>
        <taxon>Rhizobium</taxon>
    </lineage>
</organism>
<dbReference type="AlphaFoldDB" id="A0AAJ2H4U4"/>
<evidence type="ECO:0000313" key="2">
    <source>
        <dbReference type="EMBL" id="MDR9777701.1"/>
    </source>
</evidence>
<gene>
    <name evidence="2" type="ORF">RJJ65_34785</name>
</gene>
<keyword evidence="1" id="KW-0472">Membrane</keyword>
<protein>
    <recommendedName>
        <fullName evidence="4">Two-component sensor histidine kinase</fullName>
    </recommendedName>
</protein>
<comment type="caution">
    <text evidence="2">The sequence shown here is derived from an EMBL/GenBank/DDBJ whole genome shotgun (WGS) entry which is preliminary data.</text>
</comment>
<name>A0AAJ2H4U4_9HYPH</name>
<evidence type="ECO:0008006" key="4">
    <source>
        <dbReference type="Google" id="ProtNLM"/>
    </source>
</evidence>
<keyword evidence="1" id="KW-1133">Transmembrane helix</keyword>
<accession>A0AAJ2H4U4</accession>
<dbReference type="Proteomes" id="UP001268610">
    <property type="component" value="Unassembled WGS sequence"/>
</dbReference>
<dbReference type="EMBL" id="JAVLSF010000120">
    <property type="protein sequence ID" value="MDR9777701.1"/>
    <property type="molecule type" value="Genomic_DNA"/>
</dbReference>
<keyword evidence="1" id="KW-0812">Transmembrane</keyword>
<evidence type="ECO:0000256" key="1">
    <source>
        <dbReference type="SAM" id="Phobius"/>
    </source>
</evidence>
<feature type="non-terminal residue" evidence="2">
    <location>
        <position position="107"/>
    </location>
</feature>
<proteinExistence type="predicted"/>
<reference evidence="2" key="1">
    <citation type="submission" date="2023-04" db="EMBL/GenBank/DDBJ databases">
        <title>Genomic characterization of faba bean (Vicia faba) microsymbionts in Mexican soils.</title>
        <authorList>
            <person name="Rivera Orduna F.N."/>
            <person name="Guevara-Luna J."/>
            <person name="Yan J."/>
            <person name="Arroyo-Herrera I."/>
            <person name="Li Y."/>
            <person name="Vasquez-Murrieta M.S."/>
            <person name="Wang E.T."/>
        </authorList>
    </citation>
    <scope>NUCLEOTIDE SEQUENCE</scope>
    <source>
        <strain evidence="2">CH26</strain>
    </source>
</reference>
<evidence type="ECO:0000313" key="3">
    <source>
        <dbReference type="Proteomes" id="UP001268610"/>
    </source>
</evidence>